<keyword evidence="2" id="KW-1185">Reference proteome</keyword>
<dbReference type="EMBL" id="CP090041">
    <property type="protein sequence ID" value="UPL04091.1"/>
    <property type="molecule type" value="Genomic_DNA"/>
</dbReference>
<organism evidence="1 2">
    <name type="scientific">Fusarium solani subsp. cucurbitae</name>
    <name type="common">Neocosmosporum cucurbitae</name>
    <dbReference type="NCBI Taxonomy" id="2747967"/>
    <lineage>
        <taxon>Eukaryota</taxon>
        <taxon>Fungi</taxon>
        <taxon>Dikarya</taxon>
        <taxon>Ascomycota</taxon>
        <taxon>Pezizomycotina</taxon>
        <taxon>Sordariomycetes</taxon>
        <taxon>Hypocreomycetidae</taxon>
        <taxon>Hypocreales</taxon>
        <taxon>Nectriaceae</taxon>
        <taxon>Fusarium</taxon>
        <taxon>Fusarium solani species complex</taxon>
    </lineage>
</organism>
<reference evidence="1" key="1">
    <citation type="submission" date="2021-11" db="EMBL/GenBank/DDBJ databases">
        <title>Fusarium solani-melongenae Genome sequencing and assembly.</title>
        <authorList>
            <person name="Xie S."/>
            <person name="Huang L."/>
            <person name="Zhang X."/>
        </authorList>
    </citation>
    <scope>NUCLEOTIDE SEQUENCE</scope>
    <source>
        <strain evidence="1">CRI 24-3</strain>
    </source>
</reference>
<name>A0ACD3ZS93_FUSSC</name>
<evidence type="ECO:0000313" key="1">
    <source>
        <dbReference type="EMBL" id="UPL04091.1"/>
    </source>
</evidence>
<evidence type="ECO:0000313" key="2">
    <source>
        <dbReference type="Proteomes" id="UP000830768"/>
    </source>
</evidence>
<dbReference type="Proteomes" id="UP000830768">
    <property type="component" value="Chromosome 13"/>
</dbReference>
<protein>
    <submittedName>
        <fullName evidence="1">Uncharacterized protein</fullName>
    </submittedName>
</protein>
<gene>
    <name evidence="1" type="ORF">LCI18_015025</name>
</gene>
<proteinExistence type="predicted"/>
<sequence length="321" mass="35221">MAPESSTQTDDAIASSSTTAPTRPPPTQPPPNNAQTQTQTGFQLYPGSYGQVFTPYQQQPANNGQQQPMFMGQQQWTPPPLVETKYWMVSKMGLHGTSMVCCVVGMGLAFSLIGQDEDDFMGLDVLGITSGPILVFALVCDIVEVLTRALRKFKSGIHPGVQIALSLIIWIMTSIVGGMQATYSAIFNDDYSECSPSSTRYSRYDDEYESCKTQYGGLRPKIIAMTIFTCLVFMAHFILFVFACIDMSRRNRNNRAPVMVFAAPPYWGPAAQGFQQMPQDGGPPAQNQGQPIPMQNWAAPQMNEKGIAPMAPTQAPTDRYA</sequence>
<accession>A0ACD3ZS93</accession>